<feature type="transmembrane region" description="Helical" evidence="1">
    <location>
        <begin position="82"/>
        <end position="104"/>
    </location>
</feature>
<dbReference type="AlphaFoldDB" id="T0PRT7"/>
<evidence type="ECO:0000256" key="1">
    <source>
        <dbReference type="SAM" id="Phobius"/>
    </source>
</evidence>
<gene>
    <name evidence="2" type="ORF">SDRG_14033</name>
</gene>
<dbReference type="EMBL" id="JH767197">
    <property type="protein sequence ID" value="EQC28209.1"/>
    <property type="molecule type" value="Genomic_DNA"/>
</dbReference>
<dbReference type="InParanoid" id="T0PRT7"/>
<reference evidence="2 3" key="1">
    <citation type="submission" date="2012-04" db="EMBL/GenBank/DDBJ databases">
        <title>The Genome Sequence of Saprolegnia declina VS20.</title>
        <authorList>
            <consortium name="The Broad Institute Genome Sequencing Platform"/>
            <person name="Russ C."/>
            <person name="Nusbaum C."/>
            <person name="Tyler B."/>
            <person name="van West P."/>
            <person name="Dieguez-Uribeondo J."/>
            <person name="de Bruijn I."/>
            <person name="Tripathy S."/>
            <person name="Jiang R."/>
            <person name="Young S.K."/>
            <person name="Zeng Q."/>
            <person name="Gargeya S."/>
            <person name="Fitzgerald M."/>
            <person name="Haas B."/>
            <person name="Abouelleil A."/>
            <person name="Alvarado L."/>
            <person name="Arachchi H.M."/>
            <person name="Berlin A."/>
            <person name="Chapman S.B."/>
            <person name="Goldberg J."/>
            <person name="Griggs A."/>
            <person name="Gujja S."/>
            <person name="Hansen M."/>
            <person name="Howarth C."/>
            <person name="Imamovic A."/>
            <person name="Larimer J."/>
            <person name="McCowen C."/>
            <person name="Montmayeur A."/>
            <person name="Murphy C."/>
            <person name="Neiman D."/>
            <person name="Pearson M."/>
            <person name="Priest M."/>
            <person name="Roberts A."/>
            <person name="Saif S."/>
            <person name="Shea T."/>
            <person name="Sisk P."/>
            <person name="Sykes S."/>
            <person name="Wortman J."/>
            <person name="Nusbaum C."/>
            <person name="Birren B."/>
        </authorList>
    </citation>
    <scope>NUCLEOTIDE SEQUENCE [LARGE SCALE GENOMIC DNA]</scope>
    <source>
        <strain evidence="2 3">VS20</strain>
    </source>
</reference>
<dbReference type="OrthoDB" id="70344at2759"/>
<feature type="transmembrane region" description="Helical" evidence="1">
    <location>
        <begin position="189"/>
        <end position="209"/>
    </location>
</feature>
<organism evidence="2 3">
    <name type="scientific">Saprolegnia diclina (strain VS20)</name>
    <dbReference type="NCBI Taxonomy" id="1156394"/>
    <lineage>
        <taxon>Eukaryota</taxon>
        <taxon>Sar</taxon>
        <taxon>Stramenopiles</taxon>
        <taxon>Oomycota</taxon>
        <taxon>Saprolegniomycetes</taxon>
        <taxon>Saprolegniales</taxon>
        <taxon>Saprolegniaceae</taxon>
        <taxon>Saprolegnia</taxon>
    </lineage>
</organism>
<feature type="transmembrane region" description="Helical" evidence="1">
    <location>
        <begin position="35"/>
        <end position="62"/>
    </location>
</feature>
<dbReference type="eggNOG" id="ENOG502SJXN">
    <property type="taxonomic scope" value="Eukaryota"/>
</dbReference>
<dbReference type="STRING" id="1156394.T0PRT7"/>
<dbReference type="SUPFAM" id="SSF52058">
    <property type="entry name" value="L domain-like"/>
    <property type="match status" value="1"/>
</dbReference>
<dbReference type="RefSeq" id="XP_008618358.1">
    <property type="nucleotide sequence ID" value="XM_008620136.1"/>
</dbReference>
<dbReference type="Proteomes" id="UP000030762">
    <property type="component" value="Unassembled WGS sequence"/>
</dbReference>
<evidence type="ECO:0000313" key="2">
    <source>
        <dbReference type="EMBL" id="EQC28209.1"/>
    </source>
</evidence>
<proteinExistence type="predicted"/>
<keyword evidence="3" id="KW-1185">Reference proteome</keyword>
<keyword evidence="1" id="KW-0812">Transmembrane</keyword>
<dbReference type="GeneID" id="19954760"/>
<evidence type="ECO:0000313" key="3">
    <source>
        <dbReference type="Proteomes" id="UP000030762"/>
    </source>
</evidence>
<name>T0PRT7_SAPDV</name>
<keyword evidence="1" id="KW-1133">Transmembrane helix</keyword>
<evidence type="ECO:0008006" key="4">
    <source>
        <dbReference type="Google" id="ProtNLM"/>
    </source>
</evidence>
<accession>T0PRT7</accession>
<dbReference type="VEuPathDB" id="FungiDB:SDRG_14033"/>
<sequence length="648" mass="72452">MRTLRPLLARVLSVRFEKVKTWRATEHRLSARTFFWLWLLVALLHALFAAHLFFLAYCHRYITSDLFSYERRTLGLPPDLTASMVACILVGLLFCEGLVSMVRYRQLEKRIERLTLERDSGKRRADDGALSMSLCFRRLGELWTTYVAHFGSQGELFAWRYEVQRTLSLASQSLEVVAMSKQSTSSGLILAYAMCIGLSGMLTPLLFLAKLPRVVERTAAALVPALLTMILVCLLPWIGVSPYIRYFMLSIQDKNDVLSDDVWFYNAILMGRKLFLISGAETITRLLPCLCVWWSLRDVEYTLCMAYDSRLRYVAPPSRPPMPPRKRNRFHGVALLRYTIAVSRIVSLTWGTTVVALSIIYSSWNGLRTPCTPGCLAAVNPWFTVECRCVVQVVNCAARGISQAAVPAALSALHPSTLQLLIIAHCPDLEVPNLARFPQLFGFEIYNSTIVEWPNPIMADVFTSLSYIVLVYTNVSAVPRAIAHKYLPPTLTDVEIIVSGITEIDEVTVAAWTNLNSLLIEQGQLRTVPASFHKLTLLGGLSLFGNNISELPARTLGALNGLTTLNLAQNPHLRNIPDDVNQAHLGWMLDLFLENTSVAAWSPTAFGRSTNVYMSGTPYCTVVATDPACRPSTYDGSYRFGGMARQFN</sequence>
<protein>
    <recommendedName>
        <fullName evidence="4">Leucine-rich repeat-containing N-terminal plant-type domain-containing protein</fullName>
    </recommendedName>
</protein>
<dbReference type="Gene3D" id="3.80.10.10">
    <property type="entry name" value="Ribonuclease Inhibitor"/>
    <property type="match status" value="1"/>
</dbReference>
<feature type="transmembrane region" description="Helical" evidence="1">
    <location>
        <begin position="221"/>
        <end position="244"/>
    </location>
</feature>
<dbReference type="OMA" id="RIHNTAM"/>
<keyword evidence="1" id="KW-0472">Membrane</keyword>
<dbReference type="InterPro" id="IPR032675">
    <property type="entry name" value="LRR_dom_sf"/>
</dbReference>